<evidence type="ECO:0000313" key="2">
    <source>
        <dbReference type="Proteomes" id="UP000308600"/>
    </source>
</evidence>
<accession>A0ACD3BHB4</accession>
<name>A0ACD3BHB4_9AGAR</name>
<evidence type="ECO:0000313" key="1">
    <source>
        <dbReference type="EMBL" id="TFK77226.1"/>
    </source>
</evidence>
<sequence>MRLAISVGRPNLVSLGTCFGKFSKSGKFKLHITSLDYLAQYAKYKIWIKPNGEMPFLYGNHIVKAHLGRITEDTPEHQGVVVYSMADIPLGFGVTARSTVDTRKLDPTAIIVFHQSDVGEYLRDEGHGDSENGSGLSGFSRTEAQSEFGMASTSTNPSTDWSNLADDELTAETIRSILQSIPDDLWTVAACADRFVDDFTTQKALLEYGISRTNSTIERCKDVLNTVESDDEDDSSEYSGSSSSDSKYTRLRSYLAASPHEARICRLRSILVKHLDLLNTYVEMCKAASDNDDDDQDTDIDEWEDPWSTSAASSKAKARADLPFSLSVFLRAHVVDSACHLAALQRFHELDVLLRRHGDLTWPYRFKVLDSTPEHTHPSQFLRLLPSVDSSRNMEHIHNMVPWRRTPDWVEEPEIASLLTSFANEEDEYLPEEDKQNDLLSPEDLTEWYKERVERIGNETGMIDIALSLVQHAASQGIPGLDELGEELSLLSRLVYDTHQDENSTVQDWTLSQWVSMKPQAVIEAYLTNSSLESLADDISRLVMPYLYVLEARAERAGNPDNNLAAHLLYDHILSAPLSRVAIILEASKPTLPPSRRLVKSDEDVARLALACLYGSKILDQWPTMSSIFECMPVWDNSDDEDEDEDAADTTLSALADFVVPSTTRPQCTPDDLFSFFKPLPISALSRILDVLDVQLESGEILARWSVAAPLQWFLRSNTKISEQRAWANRMARRAGGLQDRLQGEEDWEWLFEDMLKLCGSGENRSRSAFGLLSREEVVCIYFSGILSAGSFEIAQKLLYSPKSKLKLDPTTVEEICLTSSQEFYDNASSGNFNSGEMKLAYECLRVSPPTDRINKAREFIEATSKLTSYNLTSRRGIPLSPIEIRQTKDKLSLVSQVLSSNNDAYKHTEVIMDLVNRLGFRDDIVAEVKVLSMLADTALQHEDLERAYEISQSMVNTVLNLRESEATGNPLASTPAIAEASEVCWVACYQLGRQPEFTDLDKKMSLIGRALELCPADKLHDVLISWRRFQQEDIEARKERLENNRGESPTAKGGAGPSMGISSLKSRLQGFQLPTSPLLNTPDAAALASRTLRSVAANFPFSVSGSRSHPDEQHARSESPMRPETDVSAQASKVISKGIGWLIGAD</sequence>
<dbReference type="EMBL" id="ML208259">
    <property type="protein sequence ID" value="TFK77226.1"/>
    <property type="molecule type" value="Genomic_DNA"/>
</dbReference>
<proteinExistence type="predicted"/>
<protein>
    <submittedName>
        <fullName evidence="1">Uncharacterized protein</fullName>
    </submittedName>
</protein>
<gene>
    <name evidence="1" type="ORF">BDN72DRAFT_873605</name>
</gene>
<reference evidence="1 2" key="1">
    <citation type="journal article" date="2019" name="Nat. Ecol. Evol.">
        <title>Megaphylogeny resolves global patterns of mushroom evolution.</title>
        <authorList>
            <person name="Varga T."/>
            <person name="Krizsan K."/>
            <person name="Foldi C."/>
            <person name="Dima B."/>
            <person name="Sanchez-Garcia M."/>
            <person name="Sanchez-Ramirez S."/>
            <person name="Szollosi G.J."/>
            <person name="Szarkandi J.G."/>
            <person name="Papp V."/>
            <person name="Albert L."/>
            <person name="Andreopoulos W."/>
            <person name="Angelini C."/>
            <person name="Antonin V."/>
            <person name="Barry K.W."/>
            <person name="Bougher N.L."/>
            <person name="Buchanan P."/>
            <person name="Buyck B."/>
            <person name="Bense V."/>
            <person name="Catcheside P."/>
            <person name="Chovatia M."/>
            <person name="Cooper J."/>
            <person name="Damon W."/>
            <person name="Desjardin D."/>
            <person name="Finy P."/>
            <person name="Geml J."/>
            <person name="Haridas S."/>
            <person name="Hughes K."/>
            <person name="Justo A."/>
            <person name="Karasinski D."/>
            <person name="Kautmanova I."/>
            <person name="Kiss B."/>
            <person name="Kocsube S."/>
            <person name="Kotiranta H."/>
            <person name="LaButti K.M."/>
            <person name="Lechner B.E."/>
            <person name="Liimatainen K."/>
            <person name="Lipzen A."/>
            <person name="Lukacs Z."/>
            <person name="Mihaltcheva S."/>
            <person name="Morgado L.N."/>
            <person name="Niskanen T."/>
            <person name="Noordeloos M.E."/>
            <person name="Ohm R.A."/>
            <person name="Ortiz-Santana B."/>
            <person name="Ovrebo C."/>
            <person name="Racz N."/>
            <person name="Riley R."/>
            <person name="Savchenko A."/>
            <person name="Shiryaev A."/>
            <person name="Soop K."/>
            <person name="Spirin V."/>
            <person name="Szebenyi C."/>
            <person name="Tomsovsky M."/>
            <person name="Tulloss R.E."/>
            <person name="Uehling J."/>
            <person name="Grigoriev I.V."/>
            <person name="Vagvolgyi C."/>
            <person name="Papp T."/>
            <person name="Martin F.M."/>
            <person name="Miettinen O."/>
            <person name="Hibbett D.S."/>
            <person name="Nagy L.G."/>
        </authorList>
    </citation>
    <scope>NUCLEOTIDE SEQUENCE [LARGE SCALE GENOMIC DNA]</scope>
    <source>
        <strain evidence="1 2">NL-1719</strain>
    </source>
</reference>
<keyword evidence="2" id="KW-1185">Reference proteome</keyword>
<organism evidence="1 2">
    <name type="scientific">Pluteus cervinus</name>
    <dbReference type="NCBI Taxonomy" id="181527"/>
    <lineage>
        <taxon>Eukaryota</taxon>
        <taxon>Fungi</taxon>
        <taxon>Dikarya</taxon>
        <taxon>Basidiomycota</taxon>
        <taxon>Agaricomycotina</taxon>
        <taxon>Agaricomycetes</taxon>
        <taxon>Agaricomycetidae</taxon>
        <taxon>Agaricales</taxon>
        <taxon>Pluteineae</taxon>
        <taxon>Pluteaceae</taxon>
        <taxon>Pluteus</taxon>
    </lineage>
</organism>
<dbReference type="Proteomes" id="UP000308600">
    <property type="component" value="Unassembled WGS sequence"/>
</dbReference>